<protein>
    <submittedName>
        <fullName evidence="1 3">Uncharacterized protein</fullName>
    </submittedName>
</protein>
<dbReference type="EMBL" id="UYSG01001847">
    <property type="protein sequence ID" value="VDL52293.1"/>
    <property type="molecule type" value="Genomic_DNA"/>
</dbReference>
<evidence type="ECO:0000313" key="3">
    <source>
        <dbReference type="WBParaSite" id="HDID_0000461401-mRNA-1"/>
    </source>
</evidence>
<dbReference type="WBParaSite" id="HDID_0000461401-mRNA-1">
    <property type="protein sequence ID" value="HDID_0000461401-mRNA-1"/>
    <property type="gene ID" value="HDID_0000461401"/>
</dbReference>
<evidence type="ECO:0000313" key="2">
    <source>
        <dbReference type="Proteomes" id="UP000274504"/>
    </source>
</evidence>
<name>A0A0R3SI49_HYMDI</name>
<evidence type="ECO:0000313" key="1">
    <source>
        <dbReference type="EMBL" id="VDL52293.1"/>
    </source>
</evidence>
<dbReference type="AlphaFoldDB" id="A0A0R3SI49"/>
<accession>A0A0R3SI49</accession>
<dbReference type="Proteomes" id="UP000274504">
    <property type="component" value="Unassembled WGS sequence"/>
</dbReference>
<organism evidence="3">
    <name type="scientific">Hymenolepis diminuta</name>
    <name type="common">Rat tapeworm</name>
    <dbReference type="NCBI Taxonomy" id="6216"/>
    <lineage>
        <taxon>Eukaryota</taxon>
        <taxon>Metazoa</taxon>
        <taxon>Spiralia</taxon>
        <taxon>Lophotrochozoa</taxon>
        <taxon>Platyhelminthes</taxon>
        <taxon>Cestoda</taxon>
        <taxon>Eucestoda</taxon>
        <taxon>Cyclophyllidea</taxon>
        <taxon>Hymenolepididae</taxon>
        <taxon>Hymenolepis</taxon>
    </lineage>
</organism>
<sequence>MPINELRCQLASEHRLINLKSTSKRTETEVSEDWSAANPTKNEDLIGVYSILVTMKWEMLKTSRIFHVNAEIKDVMSLLDCPRMTQKSPTPKVECYLAEGSKSATEQLIAQVSMSSSSIRPRRQTPEHLGFSSNLFSIYIKYQILCLSLVVLRNLEPLPALKNENADTILSIFNAECFEVETEVKLKMLACYLISKWVPFLHHILYFRSNFILTNPTCGVSSFLLKYYASTYYQFSFLY</sequence>
<proteinExistence type="predicted"/>
<reference evidence="1 2" key="2">
    <citation type="submission" date="2018-11" db="EMBL/GenBank/DDBJ databases">
        <authorList>
            <consortium name="Pathogen Informatics"/>
        </authorList>
    </citation>
    <scope>NUCLEOTIDE SEQUENCE [LARGE SCALE GENOMIC DNA]</scope>
</reference>
<reference evidence="3" key="1">
    <citation type="submission" date="2017-02" db="UniProtKB">
        <authorList>
            <consortium name="WormBaseParasite"/>
        </authorList>
    </citation>
    <scope>IDENTIFICATION</scope>
</reference>
<gene>
    <name evidence="1" type="ORF">HDID_LOCUS4612</name>
</gene>